<comment type="subunit">
    <text evidence="4">Homotetramer.</text>
</comment>
<sequence>MAAAMLTRVRCAVRNVLPASARIWQSSLSGCQQSTMPEPLTVLNDEEQLMRDTVRRFAKEVIEPRVKIMDEASHMDEQLIDALFQQGFMGVEIDHKYGGSGLSFFIANLVIEEIAKVDPSVAACVDVHNTVVNTAINNNATEEQKARFLPKLATEFCGSFCLSEEGSGSDAFAMKTQAVKHGDKYVLNGTKLWISNAEHAGLYVVFANADPSKVPECNILGEVGKGYKYAIETLNEGRIGIASQMNGLTQGALNHVIPYTISRKQFGHSIFDFQSMNHQISKAVIQLEAAKLMTYNAARLKDAGLPFTKEAAMAKYMSSETASWVTSKCIDWMGGLGITKGFQVEKYFRDCKVGTIYEGTSNIQLNTIAKFLRQEYAE</sequence>
<name>A0ABM0GXR0_SACKO</name>
<evidence type="ECO:0000256" key="17">
    <source>
        <dbReference type="ARBA" id="ARBA00048592"/>
    </source>
</evidence>
<evidence type="ECO:0000256" key="19">
    <source>
        <dbReference type="ARBA" id="ARBA00049192"/>
    </source>
</evidence>
<dbReference type="InterPro" id="IPR013786">
    <property type="entry name" value="AcylCoA_DH/ox_N"/>
</dbReference>
<organism evidence="26 27">
    <name type="scientific">Saccoglossus kowalevskii</name>
    <name type="common">Acorn worm</name>
    <dbReference type="NCBI Taxonomy" id="10224"/>
    <lineage>
        <taxon>Eukaryota</taxon>
        <taxon>Metazoa</taxon>
        <taxon>Hemichordata</taxon>
        <taxon>Enteropneusta</taxon>
        <taxon>Harrimaniidae</taxon>
        <taxon>Saccoglossus</taxon>
    </lineage>
</organism>
<dbReference type="InterPro" id="IPR009100">
    <property type="entry name" value="AcylCoA_DH/oxidase_NM_dom_sf"/>
</dbReference>
<evidence type="ECO:0000256" key="5">
    <source>
        <dbReference type="ARBA" id="ARBA00022630"/>
    </source>
</evidence>
<evidence type="ECO:0000313" key="27">
    <source>
        <dbReference type="RefSeq" id="XP_002739697.2"/>
    </source>
</evidence>
<keyword evidence="9" id="KW-0443">Lipid metabolism</keyword>
<evidence type="ECO:0000256" key="2">
    <source>
        <dbReference type="ARBA" id="ARBA00005198"/>
    </source>
</evidence>
<dbReference type="RefSeq" id="XP_002739697.2">
    <property type="nucleotide sequence ID" value="XM_002739651.2"/>
</dbReference>
<dbReference type="SUPFAM" id="SSF56645">
    <property type="entry name" value="Acyl-CoA dehydrogenase NM domain-like"/>
    <property type="match status" value="1"/>
</dbReference>
<dbReference type="InterPro" id="IPR006089">
    <property type="entry name" value="Acyl-CoA_DH_CS"/>
</dbReference>
<keyword evidence="5 22" id="KW-0285">Flavoprotein</keyword>
<keyword evidence="6 22" id="KW-0274">FAD</keyword>
<accession>A0ABM0GXR0</accession>
<evidence type="ECO:0000256" key="18">
    <source>
        <dbReference type="ARBA" id="ARBA00049096"/>
    </source>
</evidence>
<dbReference type="Pfam" id="PF02771">
    <property type="entry name" value="Acyl-CoA_dh_N"/>
    <property type="match status" value="1"/>
</dbReference>
<evidence type="ECO:0000256" key="8">
    <source>
        <dbReference type="ARBA" id="ARBA00023002"/>
    </source>
</evidence>
<evidence type="ECO:0000256" key="15">
    <source>
        <dbReference type="ARBA" id="ARBA00048235"/>
    </source>
</evidence>
<feature type="domain" description="Acyl-CoA dehydrogenase/oxidase N-terminal" evidence="25">
    <location>
        <begin position="44"/>
        <end position="154"/>
    </location>
</feature>
<dbReference type="PANTHER" id="PTHR43884">
    <property type="entry name" value="ACYL-COA DEHYDROGENASE"/>
    <property type="match status" value="1"/>
</dbReference>
<comment type="catalytic activity">
    <reaction evidence="16">
        <text>valproyl-CoA + oxidized [electron-transfer flavoprotein] + H(+) = (2E)-2-propylpent-2-enoyl-CoA + reduced [electron-transfer flavoprotein]</text>
        <dbReference type="Rhea" id="RHEA:65344"/>
        <dbReference type="Rhea" id="RHEA-COMP:10685"/>
        <dbReference type="Rhea" id="RHEA-COMP:10686"/>
        <dbReference type="ChEBI" id="CHEBI:15378"/>
        <dbReference type="ChEBI" id="CHEBI:57692"/>
        <dbReference type="ChEBI" id="CHEBI:58307"/>
        <dbReference type="ChEBI" id="CHEBI:156457"/>
        <dbReference type="ChEBI" id="CHEBI:156458"/>
    </reaction>
    <physiologicalReaction direction="left-to-right" evidence="16">
        <dbReference type="Rhea" id="RHEA:65345"/>
    </physiologicalReaction>
</comment>
<evidence type="ECO:0000259" key="24">
    <source>
        <dbReference type="Pfam" id="PF02770"/>
    </source>
</evidence>
<evidence type="ECO:0000256" key="12">
    <source>
        <dbReference type="ARBA" id="ARBA00039850"/>
    </source>
</evidence>
<evidence type="ECO:0000256" key="10">
    <source>
        <dbReference type="ARBA" id="ARBA00037895"/>
    </source>
</evidence>
<dbReference type="Gene3D" id="2.40.110.10">
    <property type="entry name" value="Butyryl-CoA Dehydrogenase, subunit A, domain 2"/>
    <property type="match status" value="1"/>
</dbReference>
<comment type="catalytic activity">
    <reaction evidence="15">
        <text>2-methylbutanoyl-CoA + oxidized [electron-transfer flavoprotein] + H(+) = (2E)-2-methylbut-2-enoyl-CoA + reduced [electron-transfer flavoprotein]</text>
        <dbReference type="Rhea" id="RHEA:43780"/>
        <dbReference type="Rhea" id="RHEA-COMP:10685"/>
        <dbReference type="Rhea" id="RHEA-COMP:10686"/>
        <dbReference type="ChEBI" id="CHEBI:15378"/>
        <dbReference type="ChEBI" id="CHEBI:57336"/>
        <dbReference type="ChEBI" id="CHEBI:57337"/>
        <dbReference type="ChEBI" id="CHEBI:57692"/>
        <dbReference type="ChEBI" id="CHEBI:58307"/>
        <dbReference type="EC" id="1.3.8.5"/>
    </reaction>
    <physiologicalReaction direction="left-to-right" evidence="15">
        <dbReference type="Rhea" id="RHEA:43781"/>
    </physiologicalReaction>
</comment>
<evidence type="ECO:0000256" key="3">
    <source>
        <dbReference type="ARBA" id="ARBA00009347"/>
    </source>
</evidence>
<evidence type="ECO:0000256" key="16">
    <source>
        <dbReference type="ARBA" id="ARBA00048307"/>
    </source>
</evidence>
<reference evidence="27" key="1">
    <citation type="submission" date="2025-08" db="UniProtKB">
        <authorList>
            <consortium name="RefSeq"/>
        </authorList>
    </citation>
    <scope>IDENTIFICATION</scope>
    <source>
        <tissue evidence="27">Testes</tissue>
    </source>
</reference>
<proteinExistence type="inferred from homology"/>
<comment type="cofactor">
    <cofactor evidence="1 22">
        <name>FAD</name>
        <dbReference type="ChEBI" id="CHEBI:57692"/>
    </cofactor>
</comment>
<evidence type="ECO:0000256" key="21">
    <source>
        <dbReference type="ARBA" id="ARBA00051903"/>
    </source>
</evidence>
<dbReference type="EC" id="1.3.8.5" evidence="11"/>
<gene>
    <name evidence="27" type="primary">LOC100378591</name>
</gene>
<dbReference type="Pfam" id="PF02770">
    <property type="entry name" value="Acyl-CoA_dh_M"/>
    <property type="match status" value="1"/>
</dbReference>
<dbReference type="InterPro" id="IPR006091">
    <property type="entry name" value="Acyl-CoA_Oxase/DH_mid-dom"/>
</dbReference>
<keyword evidence="8 22" id="KW-0560">Oxidoreductase</keyword>
<dbReference type="InterPro" id="IPR009075">
    <property type="entry name" value="AcylCo_DH/oxidase_C"/>
</dbReference>
<evidence type="ECO:0000259" key="25">
    <source>
        <dbReference type="Pfam" id="PF02771"/>
    </source>
</evidence>
<evidence type="ECO:0000256" key="4">
    <source>
        <dbReference type="ARBA" id="ARBA00011881"/>
    </source>
</evidence>
<evidence type="ECO:0000256" key="1">
    <source>
        <dbReference type="ARBA" id="ARBA00001974"/>
    </source>
</evidence>
<dbReference type="InterPro" id="IPR046373">
    <property type="entry name" value="Acyl-CoA_Oxase/DH_mid-dom_sf"/>
</dbReference>
<comment type="similarity">
    <text evidence="3 22">Belongs to the acyl-CoA dehydrogenase family.</text>
</comment>
<dbReference type="Pfam" id="PF00441">
    <property type="entry name" value="Acyl-CoA_dh_1"/>
    <property type="match status" value="1"/>
</dbReference>
<comment type="pathway">
    <text evidence="2">Lipid metabolism; mitochondrial fatty acid beta-oxidation.</text>
</comment>
<dbReference type="SUPFAM" id="SSF47203">
    <property type="entry name" value="Acyl-CoA dehydrogenase C-terminal domain-like"/>
    <property type="match status" value="1"/>
</dbReference>
<evidence type="ECO:0000256" key="14">
    <source>
        <dbReference type="ARBA" id="ARBA00042821"/>
    </source>
</evidence>
<comment type="catalytic activity">
    <reaction evidence="17">
        <text>(2R)-2-methylbutanoyl-CoA + oxidized [electron-transfer flavoprotein] + H(+) = ethylacryloyl-CoA + reduced [electron-transfer flavoprotein]</text>
        <dbReference type="Rhea" id="RHEA:65296"/>
        <dbReference type="Rhea" id="RHEA-COMP:10685"/>
        <dbReference type="Rhea" id="RHEA-COMP:10686"/>
        <dbReference type="ChEBI" id="CHEBI:15378"/>
        <dbReference type="ChEBI" id="CHEBI:57692"/>
        <dbReference type="ChEBI" id="CHEBI:58307"/>
        <dbReference type="ChEBI" id="CHEBI:156439"/>
        <dbReference type="ChEBI" id="CHEBI:156440"/>
    </reaction>
    <physiologicalReaction direction="left-to-right" evidence="17">
        <dbReference type="Rhea" id="RHEA:65297"/>
    </physiologicalReaction>
</comment>
<comment type="catalytic activity">
    <reaction evidence="20">
        <text>(2S)-2-methylbutanoyl-CoA + oxidized [electron-transfer flavoprotein] + H(+) = (2E)-2-methylbut-2-enoyl-CoA + reduced [electron-transfer flavoprotein]</text>
        <dbReference type="Rhea" id="RHEA:48256"/>
        <dbReference type="Rhea" id="RHEA-COMP:10685"/>
        <dbReference type="Rhea" id="RHEA-COMP:10686"/>
        <dbReference type="ChEBI" id="CHEBI:15378"/>
        <dbReference type="ChEBI" id="CHEBI:57337"/>
        <dbReference type="ChEBI" id="CHEBI:57692"/>
        <dbReference type="ChEBI" id="CHEBI:58307"/>
        <dbReference type="ChEBI" id="CHEBI:88166"/>
    </reaction>
    <physiologicalReaction direction="left-to-right" evidence="20">
        <dbReference type="Rhea" id="RHEA:48257"/>
    </physiologicalReaction>
</comment>
<dbReference type="GeneID" id="100378591"/>
<evidence type="ECO:0000259" key="23">
    <source>
        <dbReference type="Pfam" id="PF00441"/>
    </source>
</evidence>
<dbReference type="PANTHER" id="PTHR43884:SF1">
    <property type="entry name" value="SHORT_BRANCHED CHAIN SPECIFIC ACYL-COA DEHYDROGENASE, MITOCHONDRIAL"/>
    <property type="match status" value="1"/>
</dbReference>
<evidence type="ECO:0000256" key="20">
    <source>
        <dbReference type="ARBA" id="ARBA00049552"/>
    </source>
</evidence>
<dbReference type="InterPro" id="IPR036250">
    <property type="entry name" value="AcylCo_DH-like_C"/>
</dbReference>
<comment type="catalytic activity">
    <reaction evidence="19">
        <text>hexanoyl-CoA + oxidized [electron-transfer flavoprotein] + H(+) = (2E)-hexenoyl-CoA + reduced [electron-transfer flavoprotein]</text>
        <dbReference type="Rhea" id="RHEA:43464"/>
        <dbReference type="Rhea" id="RHEA-COMP:10685"/>
        <dbReference type="Rhea" id="RHEA-COMP:10686"/>
        <dbReference type="ChEBI" id="CHEBI:15378"/>
        <dbReference type="ChEBI" id="CHEBI:57692"/>
        <dbReference type="ChEBI" id="CHEBI:58307"/>
        <dbReference type="ChEBI" id="CHEBI:62077"/>
        <dbReference type="ChEBI" id="CHEBI:62620"/>
    </reaction>
    <physiologicalReaction direction="left-to-right" evidence="19">
        <dbReference type="Rhea" id="RHEA:43465"/>
    </physiologicalReaction>
</comment>
<feature type="domain" description="Acyl-CoA oxidase/dehydrogenase middle" evidence="24">
    <location>
        <begin position="159"/>
        <end position="209"/>
    </location>
</feature>
<evidence type="ECO:0000313" key="26">
    <source>
        <dbReference type="Proteomes" id="UP000694865"/>
    </source>
</evidence>
<comment type="pathway">
    <text evidence="10">Amino-acid degradation; L-isoleucine degradation.</text>
</comment>
<dbReference type="PIRSF" id="PIRSF016578">
    <property type="entry name" value="HsaA"/>
    <property type="match status" value="1"/>
</dbReference>
<evidence type="ECO:0000256" key="7">
    <source>
        <dbReference type="ARBA" id="ARBA00022832"/>
    </source>
</evidence>
<keyword evidence="7" id="KW-0276">Fatty acid metabolism</keyword>
<evidence type="ECO:0000256" key="11">
    <source>
        <dbReference type="ARBA" id="ARBA00039036"/>
    </source>
</evidence>
<protein>
    <recommendedName>
        <fullName evidence="12">Short/branched chain specific acyl-CoA dehydrogenase, mitochondrial</fullName>
        <ecNumber evidence="11">1.3.8.5</ecNumber>
    </recommendedName>
    <alternativeName>
        <fullName evidence="14">2-methyl branched chain acyl-CoA dehydrogenase</fullName>
    </alternativeName>
    <alternativeName>
        <fullName evidence="13">2-methylbutyryl-coenzyme A dehydrogenase</fullName>
    </alternativeName>
</protein>
<feature type="domain" description="Acyl-CoA dehydrogenase/oxidase C-terminal" evidence="23">
    <location>
        <begin position="224"/>
        <end position="371"/>
    </location>
</feature>
<dbReference type="Gene3D" id="1.20.140.10">
    <property type="entry name" value="Butyryl-CoA Dehydrogenase, subunit A, domain 3"/>
    <property type="match status" value="1"/>
</dbReference>
<evidence type="ECO:0000256" key="13">
    <source>
        <dbReference type="ARBA" id="ARBA00041537"/>
    </source>
</evidence>
<evidence type="ECO:0000256" key="9">
    <source>
        <dbReference type="ARBA" id="ARBA00023098"/>
    </source>
</evidence>
<evidence type="ECO:0000256" key="6">
    <source>
        <dbReference type="ARBA" id="ARBA00022827"/>
    </source>
</evidence>
<dbReference type="InterPro" id="IPR037069">
    <property type="entry name" value="AcylCoA_DH/ox_N_sf"/>
</dbReference>
<keyword evidence="26" id="KW-1185">Reference proteome</keyword>
<comment type="catalytic activity">
    <reaction evidence="18">
        <text>butanoyl-CoA + oxidized [electron-transfer flavoprotein] + H(+) = (2E)-butenoyl-CoA + reduced [electron-transfer flavoprotein]</text>
        <dbReference type="Rhea" id="RHEA:24004"/>
        <dbReference type="Rhea" id="RHEA-COMP:10685"/>
        <dbReference type="Rhea" id="RHEA-COMP:10686"/>
        <dbReference type="ChEBI" id="CHEBI:15378"/>
        <dbReference type="ChEBI" id="CHEBI:57332"/>
        <dbReference type="ChEBI" id="CHEBI:57371"/>
        <dbReference type="ChEBI" id="CHEBI:57692"/>
        <dbReference type="ChEBI" id="CHEBI:58307"/>
    </reaction>
    <physiologicalReaction direction="left-to-right" evidence="18">
        <dbReference type="Rhea" id="RHEA:24005"/>
    </physiologicalReaction>
</comment>
<dbReference type="Gene3D" id="1.10.540.10">
    <property type="entry name" value="Acyl-CoA dehydrogenase/oxidase, N-terminal domain"/>
    <property type="match status" value="1"/>
</dbReference>
<dbReference type="Proteomes" id="UP000694865">
    <property type="component" value="Unplaced"/>
</dbReference>
<evidence type="ECO:0000256" key="22">
    <source>
        <dbReference type="RuleBase" id="RU362125"/>
    </source>
</evidence>
<comment type="catalytic activity">
    <reaction evidence="21">
        <text>2-methylpropanoyl-CoA + oxidized [electron-transfer flavoprotein] + H(+) = 2-methylpropenoyl-CoA + reduced [electron-transfer flavoprotein]</text>
        <dbReference type="Rhea" id="RHEA:44180"/>
        <dbReference type="Rhea" id="RHEA-COMP:10685"/>
        <dbReference type="Rhea" id="RHEA-COMP:10686"/>
        <dbReference type="ChEBI" id="CHEBI:15378"/>
        <dbReference type="ChEBI" id="CHEBI:57338"/>
        <dbReference type="ChEBI" id="CHEBI:57692"/>
        <dbReference type="ChEBI" id="CHEBI:58307"/>
        <dbReference type="ChEBI" id="CHEBI:62500"/>
    </reaction>
    <physiologicalReaction direction="left-to-right" evidence="21">
        <dbReference type="Rhea" id="RHEA:44181"/>
    </physiologicalReaction>
</comment>
<dbReference type="PROSITE" id="PS00072">
    <property type="entry name" value="ACYL_COA_DH_1"/>
    <property type="match status" value="1"/>
</dbReference>